<evidence type="ECO:0000256" key="5">
    <source>
        <dbReference type="ARBA" id="ARBA00022989"/>
    </source>
</evidence>
<comment type="similarity">
    <text evidence="2">Belongs to the TMEM208 family.</text>
</comment>
<accession>A0A6G1GDJ1</accession>
<reference evidence="10" key="2">
    <citation type="submission" date="2020-04" db="EMBL/GenBank/DDBJ databases">
        <authorList>
            <consortium name="NCBI Genome Project"/>
        </authorList>
    </citation>
    <scope>NUCLEOTIDE SEQUENCE</scope>
    <source>
        <strain evidence="10">CBS 781.70</strain>
    </source>
</reference>
<dbReference type="PANTHER" id="PTHR13505">
    <property type="entry name" value="TRANSMEMBRANE PROTEIN 208"/>
    <property type="match status" value="1"/>
</dbReference>
<evidence type="ECO:0000313" key="10">
    <source>
        <dbReference type="RefSeq" id="XP_033537611.1"/>
    </source>
</evidence>
<comment type="subcellular location">
    <subcellularLocation>
        <location evidence="1">Endoplasmic reticulum membrane</location>
        <topology evidence="1">Multi-pass membrane protein</topology>
    </subcellularLocation>
</comment>
<dbReference type="AlphaFoldDB" id="A0A6G1GDJ1"/>
<gene>
    <name evidence="8 10" type="ORF">P152DRAFT_471340</name>
</gene>
<dbReference type="RefSeq" id="XP_033537611.1">
    <property type="nucleotide sequence ID" value="XM_033681057.1"/>
</dbReference>
<keyword evidence="9" id="KW-1185">Reference proteome</keyword>
<keyword evidence="5 7" id="KW-1133">Transmembrane helix</keyword>
<evidence type="ECO:0000313" key="8">
    <source>
        <dbReference type="EMBL" id="KAF1815980.1"/>
    </source>
</evidence>
<dbReference type="GO" id="GO:0005789">
    <property type="term" value="C:endoplasmic reticulum membrane"/>
    <property type="evidence" value="ECO:0007669"/>
    <property type="project" value="UniProtKB-SubCell"/>
</dbReference>
<dbReference type="GO" id="GO:0006624">
    <property type="term" value="P:vacuolar protein processing"/>
    <property type="evidence" value="ECO:0007669"/>
    <property type="project" value="TreeGrafter"/>
</dbReference>
<feature type="transmembrane region" description="Helical" evidence="7">
    <location>
        <begin position="20"/>
        <end position="38"/>
    </location>
</feature>
<dbReference type="GO" id="GO:0005773">
    <property type="term" value="C:vacuole"/>
    <property type="evidence" value="ECO:0007669"/>
    <property type="project" value="GOC"/>
</dbReference>
<keyword evidence="4" id="KW-0256">Endoplasmic reticulum</keyword>
<evidence type="ECO:0000313" key="9">
    <source>
        <dbReference type="Proteomes" id="UP000504638"/>
    </source>
</evidence>
<evidence type="ECO:0000256" key="1">
    <source>
        <dbReference type="ARBA" id="ARBA00004477"/>
    </source>
</evidence>
<evidence type="ECO:0000256" key="2">
    <source>
        <dbReference type="ARBA" id="ARBA00009950"/>
    </source>
</evidence>
<dbReference type="PANTHER" id="PTHR13505:SF7">
    <property type="entry name" value="TRANSMEMBRANE PROTEIN 208"/>
    <property type="match status" value="1"/>
</dbReference>
<protein>
    <recommendedName>
        <fullName evidence="11">DUF788-domain-containing protein</fullName>
    </recommendedName>
</protein>
<organism evidence="8">
    <name type="scientific">Eremomyces bilateralis CBS 781.70</name>
    <dbReference type="NCBI Taxonomy" id="1392243"/>
    <lineage>
        <taxon>Eukaryota</taxon>
        <taxon>Fungi</taxon>
        <taxon>Dikarya</taxon>
        <taxon>Ascomycota</taxon>
        <taxon>Pezizomycotina</taxon>
        <taxon>Dothideomycetes</taxon>
        <taxon>Dothideomycetes incertae sedis</taxon>
        <taxon>Eremomycetales</taxon>
        <taxon>Eremomycetaceae</taxon>
        <taxon>Eremomyces</taxon>
    </lineage>
</organism>
<name>A0A6G1GDJ1_9PEZI</name>
<keyword evidence="6 7" id="KW-0472">Membrane</keyword>
<evidence type="ECO:0000256" key="6">
    <source>
        <dbReference type="ARBA" id="ARBA00023136"/>
    </source>
</evidence>
<dbReference type="InterPro" id="IPR008506">
    <property type="entry name" value="SND2/TMEM208"/>
</dbReference>
<dbReference type="Proteomes" id="UP000504638">
    <property type="component" value="Unplaced"/>
</dbReference>
<keyword evidence="3 7" id="KW-0812">Transmembrane</keyword>
<evidence type="ECO:0000256" key="4">
    <source>
        <dbReference type="ARBA" id="ARBA00022824"/>
    </source>
</evidence>
<dbReference type="GeneID" id="54421627"/>
<feature type="transmembrane region" description="Helical" evidence="7">
    <location>
        <begin position="120"/>
        <end position="139"/>
    </location>
</feature>
<dbReference type="OrthoDB" id="10012212at2759"/>
<feature type="transmembrane region" description="Helical" evidence="7">
    <location>
        <begin position="50"/>
        <end position="68"/>
    </location>
</feature>
<sequence>MAQKSMKVLAARNQGHLQRLRLITAITHGIFFIARLLFHRKAFFASPIRSTLPYILLSIPAIAVQLFFESVSRPRHAPDGRVVRAGEDLDQKGLTEYGWDIIYWTDLCVVLAGLFGNNAFWLWIAVPIYLGGVLVRFGGKMMGWF</sequence>
<evidence type="ECO:0000256" key="3">
    <source>
        <dbReference type="ARBA" id="ARBA00022692"/>
    </source>
</evidence>
<dbReference type="EMBL" id="ML975151">
    <property type="protein sequence ID" value="KAF1815980.1"/>
    <property type="molecule type" value="Genomic_DNA"/>
</dbReference>
<proteinExistence type="inferred from homology"/>
<reference evidence="8 10" key="1">
    <citation type="submission" date="2020-01" db="EMBL/GenBank/DDBJ databases">
        <authorList>
            <consortium name="DOE Joint Genome Institute"/>
            <person name="Haridas S."/>
            <person name="Albert R."/>
            <person name="Binder M."/>
            <person name="Bloem J."/>
            <person name="Labutti K."/>
            <person name="Salamov A."/>
            <person name="Andreopoulos B."/>
            <person name="Baker S.E."/>
            <person name="Barry K."/>
            <person name="Bills G."/>
            <person name="Bluhm B.H."/>
            <person name="Cannon C."/>
            <person name="Castanera R."/>
            <person name="Culley D.E."/>
            <person name="Daum C."/>
            <person name="Ezra D."/>
            <person name="Gonzalez J.B."/>
            <person name="Henrissat B."/>
            <person name="Kuo A."/>
            <person name="Liang C."/>
            <person name="Lipzen A."/>
            <person name="Lutzoni F."/>
            <person name="Magnuson J."/>
            <person name="Mondo S."/>
            <person name="Nolan M."/>
            <person name="Ohm R."/>
            <person name="Pangilinan J."/>
            <person name="Park H.-J."/>
            <person name="Ramirez L."/>
            <person name="Alfaro M."/>
            <person name="Sun H."/>
            <person name="Tritt A."/>
            <person name="Yoshinaga Y."/>
            <person name="Zwiers L.-H."/>
            <person name="Turgeon B.G."/>
            <person name="Goodwin S.B."/>
            <person name="Spatafora J.W."/>
            <person name="Crous P.W."/>
            <person name="Grigoriev I.V."/>
        </authorList>
    </citation>
    <scope>NUCLEOTIDE SEQUENCE</scope>
    <source>
        <strain evidence="8 10">CBS 781.70</strain>
    </source>
</reference>
<dbReference type="Pfam" id="PF05620">
    <property type="entry name" value="TMEM208_SND2"/>
    <property type="match status" value="1"/>
</dbReference>
<evidence type="ECO:0008006" key="11">
    <source>
        <dbReference type="Google" id="ProtNLM"/>
    </source>
</evidence>
<evidence type="ECO:0000256" key="7">
    <source>
        <dbReference type="SAM" id="Phobius"/>
    </source>
</evidence>
<reference evidence="10" key="3">
    <citation type="submission" date="2025-04" db="UniProtKB">
        <authorList>
            <consortium name="RefSeq"/>
        </authorList>
    </citation>
    <scope>IDENTIFICATION</scope>
    <source>
        <strain evidence="10">CBS 781.70</strain>
    </source>
</reference>